<keyword evidence="1" id="KW-0472">Membrane</keyword>
<reference evidence="2" key="1">
    <citation type="journal article" date="2013" name="FEMS Microbiol. Rev.">
        <title>Structural diversity in Salmonella O antigens and its genetic basis.</title>
        <authorList>
            <person name="Liu B."/>
            <person name="Knirel Y.A."/>
            <person name="Feng L."/>
            <person name="Perepelov A.V."/>
            <person name="Senchenkova S.N."/>
            <person name="Reeves P.R."/>
            <person name="Wang L."/>
        </authorList>
    </citation>
    <scope>NUCLEOTIDE SEQUENCE</scope>
    <source>
        <strain evidence="2">G1399</strain>
    </source>
</reference>
<feature type="transmembrane region" description="Helical" evidence="1">
    <location>
        <begin position="181"/>
        <end position="202"/>
    </location>
</feature>
<dbReference type="AlphaFoldDB" id="U3GLP2"/>
<feature type="transmembrane region" description="Helical" evidence="1">
    <location>
        <begin position="44"/>
        <end position="63"/>
    </location>
</feature>
<feature type="transmembrane region" description="Helical" evidence="1">
    <location>
        <begin position="247"/>
        <end position="268"/>
    </location>
</feature>
<protein>
    <submittedName>
        <fullName evidence="2">O-antigen polymerase</fullName>
    </submittedName>
</protein>
<feature type="transmembrane region" description="Helical" evidence="1">
    <location>
        <begin position="391"/>
        <end position="412"/>
    </location>
</feature>
<feature type="transmembrane region" description="Helical" evidence="1">
    <location>
        <begin position="141"/>
        <end position="161"/>
    </location>
</feature>
<dbReference type="EMBL" id="JX975335">
    <property type="protein sequence ID" value="AFW04757.1"/>
    <property type="molecule type" value="Genomic_DNA"/>
</dbReference>
<keyword evidence="1" id="KW-0812">Transmembrane</keyword>
<name>U3GLP2_SALER</name>
<accession>U3GLP2</accession>
<proteinExistence type="predicted"/>
<evidence type="ECO:0000256" key="1">
    <source>
        <dbReference type="SAM" id="Phobius"/>
    </source>
</evidence>
<organism evidence="2">
    <name type="scientific">Salmonella enterica</name>
    <name type="common">Salmonella choleraesuis</name>
    <dbReference type="NCBI Taxonomy" id="28901"/>
    <lineage>
        <taxon>Bacteria</taxon>
        <taxon>Pseudomonadati</taxon>
        <taxon>Pseudomonadota</taxon>
        <taxon>Gammaproteobacteria</taxon>
        <taxon>Enterobacterales</taxon>
        <taxon>Enterobacteriaceae</taxon>
        <taxon>Salmonella</taxon>
    </lineage>
</organism>
<feature type="transmembrane region" description="Helical" evidence="1">
    <location>
        <begin position="14"/>
        <end position="38"/>
    </location>
</feature>
<gene>
    <name evidence="2" type="primary">wzy</name>
</gene>
<feature type="transmembrane region" description="Helical" evidence="1">
    <location>
        <begin position="70"/>
        <end position="90"/>
    </location>
</feature>
<evidence type="ECO:0000313" key="2">
    <source>
        <dbReference type="EMBL" id="AFW04757.1"/>
    </source>
</evidence>
<feature type="transmembrane region" description="Helical" evidence="1">
    <location>
        <begin position="96"/>
        <end position="115"/>
    </location>
</feature>
<feature type="transmembrane region" description="Helical" evidence="1">
    <location>
        <begin position="362"/>
        <end position="379"/>
    </location>
</feature>
<keyword evidence="1" id="KW-1133">Transmembrane helix</keyword>
<sequence length="441" mass="50950">MTIYYIKCYLGGCVIYRFAILIVIVILGIISIATAYAIGAPTSIFFYIFYIVLFIFYPPKYVISPLTILYVYYGLWFLLAPLFAQRYVGINNELSYSYSFILLSVTFGIGVIFLYDKKDFRHFSDSTISSKNVRIPSKKTLLLLFLISTLFVILIVANSGGIDKWIHSPGDAFLNRSGSGVYVVGSHFSSLALAALCGYHAFVTRQKKILCLFLLWLLLTSPVHGSKFQISLLLIMSLLPWLKELRFYSRGTLILGIALLGILFLGLYFRNISWMTWHDLVPYTLNYFDTLDNLALSLKELSPALNKTFFMPFNKLLTPFGNDGGIIFYDMSQWLTSIYDPDAWKIRATIQFPVETDMYLNFYFYLGIPILMSFFFFIARIYSAAHSKQHLGAWFAAMLMTLFMISHLRGSIYNHTDFYMYPYIAVMFFLFRKYKFPSKRM</sequence>
<feature type="transmembrane region" description="Helical" evidence="1">
    <location>
        <begin position="209"/>
        <end position="235"/>
    </location>
</feature>